<protein>
    <submittedName>
        <fullName evidence="8">ATP synthase protein I</fullName>
    </submittedName>
</protein>
<dbReference type="Pfam" id="PF24763">
    <property type="entry name" value="CGL160_C"/>
    <property type="match status" value="1"/>
</dbReference>
<feature type="region of interest" description="Disordered" evidence="5">
    <location>
        <begin position="72"/>
        <end position="101"/>
    </location>
</feature>
<feature type="transmembrane region" description="Helical" evidence="6">
    <location>
        <begin position="218"/>
        <end position="238"/>
    </location>
</feature>
<proteinExistence type="predicted"/>
<evidence type="ECO:0000313" key="8">
    <source>
        <dbReference type="EMBL" id="PNG89506.1"/>
    </source>
</evidence>
<evidence type="ECO:0000313" key="9">
    <source>
        <dbReference type="Proteomes" id="UP000236333"/>
    </source>
</evidence>
<dbReference type="OrthoDB" id="3700at2759"/>
<keyword evidence="9" id="KW-1185">Reference proteome</keyword>
<feature type="compositionally biased region" description="Pro residues" evidence="5">
    <location>
        <begin position="90"/>
        <end position="101"/>
    </location>
</feature>
<evidence type="ECO:0000256" key="4">
    <source>
        <dbReference type="ARBA" id="ARBA00023136"/>
    </source>
</evidence>
<dbReference type="AlphaFoldDB" id="A0A2J7YNB5"/>
<gene>
    <name evidence="8" type="ORF">TSOC_015318</name>
</gene>
<name>A0A2J7YNB5_9CHLO</name>
<keyword evidence="3 6" id="KW-1133">Transmembrane helix</keyword>
<feature type="transmembrane region" description="Helical" evidence="6">
    <location>
        <begin position="190"/>
        <end position="206"/>
    </location>
</feature>
<dbReference type="Proteomes" id="UP000236333">
    <property type="component" value="Unassembled WGS sequence"/>
</dbReference>
<dbReference type="InterPro" id="IPR056309">
    <property type="entry name" value="CGL160/ATPI_dom"/>
</dbReference>
<keyword evidence="2 6" id="KW-0812">Transmembrane</keyword>
<dbReference type="PANTHER" id="PTHR34118:SF6">
    <property type="entry name" value="PROTEIN CONSERVED ONLY IN THE GREEN LINEAGE 160, CHLOROPLASTIC"/>
    <property type="match status" value="1"/>
</dbReference>
<sequence length="281" mass="30924">PFDPAKKGGRYQPEFIWNTDWQKALEREESLQRKVDEARAKPKEADSGFLSFSRLSDLDSMDVDLSERLTKRRQADAAAREAAAARAASAPPPVPRVPRPRLPVVRPARKTSLPVFTRKEVARLDRVTRSSARNAPIVLVPELDAEKLRVAELERVRYEQVKVDQLVWTVAFSAAGVGMTYVSYTPSVAASYAVGAVAGFAYLRLLSKSVDSMGGAGAAAGMASQPRLLIPIILGLGYNRFNQLYSEPLGVTLELLPILVGFFTYKLAVVARQYKDVFDGL</sequence>
<dbReference type="EMBL" id="PGGS01004935">
    <property type="protein sequence ID" value="PNG89506.1"/>
    <property type="molecule type" value="Genomic_DNA"/>
</dbReference>
<evidence type="ECO:0000259" key="7">
    <source>
        <dbReference type="Pfam" id="PF24763"/>
    </source>
</evidence>
<evidence type="ECO:0000256" key="3">
    <source>
        <dbReference type="ARBA" id="ARBA00022989"/>
    </source>
</evidence>
<feature type="non-terminal residue" evidence="8">
    <location>
        <position position="1"/>
    </location>
</feature>
<comment type="subcellular location">
    <subcellularLocation>
        <location evidence="1">Membrane</location>
        <topology evidence="1">Multi-pass membrane protein</topology>
    </subcellularLocation>
</comment>
<feature type="compositionally biased region" description="Low complexity" evidence="5">
    <location>
        <begin position="80"/>
        <end position="89"/>
    </location>
</feature>
<feature type="transmembrane region" description="Helical" evidence="6">
    <location>
        <begin position="244"/>
        <end position="265"/>
    </location>
</feature>
<accession>A0A2J7YNB5</accession>
<keyword evidence="4 6" id="KW-0472">Membrane</keyword>
<comment type="caution">
    <text evidence="8">The sequence shown here is derived from an EMBL/GenBank/DDBJ whole genome shotgun (WGS) entry which is preliminary data.</text>
</comment>
<organism evidence="8 9">
    <name type="scientific">Tetrabaena socialis</name>
    <dbReference type="NCBI Taxonomy" id="47790"/>
    <lineage>
        <taxon>Eukaryota</taxon>
        <taxon>Viridiplantae</taxon>
        <taxon>Chlorophyta</taxon>
        <taxon>core chlorophytes</taxon>
        <taxon>Chlorophyceae</taxon>
        <taxon>CS clade</taxon>
        <taxon>Chlamydomonadales</taxon>
        <taxon>Tetrabaenaceae</taxon>
        <taxon>Tetrabaena</taxon>
    </lineage>
</organism>
<dbReference type="PANTHER" id="PTHR34118">
    <property type="entry name" value="NF-KAPPA-B INHIBITOR-LIKE PROTEIN-RELATED"/>
    <property type="match status" value="1"/>
</dbReference>
<evidence type="ECO:0000256" key="5">
    <source>
        <dbReference type="SAM" id="MobiDB-lite"/>
    </source>
</evidence>
<evidence type="ECO:0000256" key="2">
    <source>
        <dbReference type="ARBA" id="ARBA00022692"/>
    </source>
</evidence>
<evidence type="ECO:0000256" key="6">
    <source>
        <dbReference type="SAM" id="Phobius"/>
    </source>
</evidence>
<dbReference type="GO" id="GO:0016020">
    <property type="term" value="C:membrane"/>
    <property type="evidence" value="ECO:0007669"/>
    <property type="project" value="UniProtKB-SubCell"/>
</dbReference>
<evidence type="ECO:0000256" key="1">
    <source>
        <dbReference type="ARBA" id="ARBA00004141"/>
    </source>
</evidence>
<feature type="domain" description="CGL160/ATPI" evidence="7">
    <location>
        <begin position="151"/>
        <end position="272"/>
    </location>
</feature>
<reference evidence="8 9" key="1">
    <citation type="journal article" date="2017" name="Mol. Biol. Evol.">
        <title>The 4-celled Tetrabaena socialis nuclear genome reveals the essential components for genetic control of cell number at the origin of multicellularity in the volvocine lineage.</title>
        <authorList>
            <person name="Featherston J."/>
            <person name="Arakaki Y."/>
            <person name="Hanschen E.R."/>
            <person name="Ferris P.J."/>
            <person name="Michod R.E."/>
            <person name="Olson B.J.S.C."/>
            <person name="Nozaki H."/>
            <person name="Durand P.M."/>
        </authorList>
    </citation>
    <scope>NUCLEOTIDE SEQUENCE [LARGE SCALE GENOMIC DNA]</scope>
    <source>
        <strain evidence="8 9">NIES-571</strain>
    </source>
</reference>